<comment type="caution">
    <text evidence="4">The sequence shown here is derived from an EMBL/GenBank/DDBJ whole genome shotgun (WGS) entry which is preliminary data.</text>
</comment>
<dbReference type="InterPro" id="IPR000090">
    <property type="entry name" value="Flg_Motor_Flig"/>
</dbReference>
<keyword evidence="4" id="KW-0969">Cilium</keyword>
<keyword evidence="5" id="KW-1185">Reference proteome</keyword>
<evidence type="ECO:0000259" key="2">
    <source>
        <dbReference type="Pfam" id="PF01706"/>
    </source>
</evidence>
<feature type="compositionally biased region" description="Polar residues" evidence="1">
    <location>
        <begin position="203"/>
        <end position="221"/>
    </location>
</feature>
<dbReference type="GO" id="GO:0071973">
    <property type="term" value="P:bacterial-type flagellum-dependent cell motility"/>
    <property type="evidence" value="ECO:0007669"/>
    <property type="project" value="InterPro"/>
</dbReference>
<dbReference type="InterPro" id="IPR032779">
    <property type="entry name" value="FliG_M"/>
</dbReference>
<dbReference type="Pfam" id="PF01706">
    <property type="entry name" value="FliG_C"/>
    <property type="match status" value="1"/>
</dbReference>
<dbReference type="InterPro" id="IPR023087">
    <property type="entry name" value="Flg_Motor_Flig_C"/>
</dbReference>
<accession>A0A5C6FBK8</accession>
<dbReference type="PANTHER" id="PTHR30534:SF0">
    <property type="entry name" value="FLAGELLAR MOTOR SWITCH PROTEIN FLIG"/>
    <property type="match status" value="1"/>
</dbReference>
<feature type="compositionally biased region" description="Polar residues" evidence="1">
    <location>
        <begin position="267"/>
        <end position="277"/>
    </location>
</feature>
<feature type="region of interest" description="Disordered" evidence="1">
    <location>
        <begin position="203"/>
        <end position="359"/>
    </location>
</feature>
<evidence type="ECO:0000313" key="5">
    <source>
        <dbReference type="Proteomes" id="UP000317977"/>
    </source>
</evidence>
<name>A0A5C6FBK8_9BACT</name>
<evidence type="ECO:0000259" key="3">
    <source>
        <dbReference type="Pfam" id="PF14841"/>
    </source>
</evidence>
<protein>
    <submittedName>
        <fullName evidence="4">Flagellar motor switch protein G</fullName>
    </submittedName>
</protein>
<dbReference type="InterPro" id="IPR011002">
    <property type="entry name" value="FliG_a-hlx"/>
</dbReference>
<feature type="domain" description="Flagellar motor switch protein FliG middle" evidence="3">
    <location>
        <begin position="141"/>
        <end position="211"/>
    </location>
</feature>
<dbReference type="PANTHER" id="PTHR30534">
    <property type="entry name" value="FLAGELLAR MOTOR SWITCH PROTEIN FLIG"/>
    <property type="match status" value="1"/>
</dbReference>
<dbReference type="OrthoDB" id="269759at2"/>
<feature type="compositionally biased region" description="Basic and acidic residues" evidence="1">
    <location>
        <begin position="252"/>
        <end position="265"/>
    </location>
</feature>
<dbReference type="AlphaFoldDB" id="A0A5C6FBK8"/>
<feature type="region of interest" description="Disordered" evidence="1">
    <location>
        <begin position="97"/>
        <end position="127"/>
    </location>
</feature>
<dbReference type="RefSeq" id="WP_146532407.1">
    <property type="nucleotide sequence ID" value="NZ_SJPX01000001.1"/>
</dbReference>
<dbReference type="Pfam" id="PF14841">
    <property type="entry name" value="FliG_M"/>
    <property type="match status" value="1"/>
</dbReference>
<dbReference type="Proteomes" id="UP000317977">
    <property type="component" value="Unassembled WGS sequence"/>
</dbReference>
<gene>
    <name evidence="4" type="ORF">Poly59_04230</name>
</gene>
<organism evidence="4 5">
    <name type="scientific">Rubripirellula reticaptiva</name>
    <dbReference type="NCBI Taxonomy" id="2528013"/>
    <lineage>
        <taxon>Bacteria</taxon>
        <taxon>Pseudomonadati</taxon>
        <taxon>Planctomycetota</taxon>
        <taxon>Planctomycetia</taxon>
        <taxon>Pirellulales</taxon>
        <taxon>Pirellulaceae</taxon>
        <taxon>Rubripirellula</taxon>
    </lineage>
</organism>
<proteinExistence type="predicted"/>
<feature type="domain" description="Flagellar motor switch protein FliG C-terminal" evidence="2">
    <location>
        <begin position="383"/>
        <end position="453"/>
    </location>
</feature>
<dbReference type="Gene3D" id="1.10.220.30">
    <property type="match status" value="3"/>
</dbReference>
<dbReference type="GO" id="GO:0009288">
    <property type="term" value="C:bacterial-type flagellum"/>
    <property type="evidence" value="ECO:0007669"/>
    <property type="project" value="InterPro"/>
</dbReference>
<evidence type="ECO:0000313" key="4">
    <source>
        <dbReference type="EMBL" id="TWU57516.1"/>
    </source>
</evidence>
<dbReference type="GO" id="GO:0003774">
    <property type="term" value="F:cytoskeletal motor activity"/>
    <property type="evidence" value="ECO:0007669"/>
    <property type="project" value="InterPro"/>
</dbReference>
<feature type="compositionally biased region" description="Basic and acidic residues" evidence="1">
    <location>
        <begin position="297"/>
        <end position="329"/>
    </location>
</feature>
<keyword evidence="4" id="KW-0966">Cell projection</keyword>
<dbReference type="GO" id="GO:0006935">
    <property type="term" value="P:chemotaxis"/>
    <property type="evidence" value="ECO:0007669"/>
    <property type="project" value="InterPro"/>
</dbReference>
<reference evidence="4 5" key="1">
    <citation type="submission" date="2019-02" db="EMBL/GenBank/DDBJ databases">
        <title>Deep-cultivation of Planctomycetes and their phenomic and genomic characterization uncovers novel biology.</title>
        <authorList>
            <person name="Wiegand S."/>
            <person name="Jogler M."/>
            <person name="Boedeker C."/>
            <person name="Pinto D."/>
            <person name="Vollmers J."/>
            <person name="Rivas-Marin E."/>
            <person name="Kohn T."/>
            <person name="Peeters S.H."/>
            <person name="Heuer A."/>
            <person name="Rast P."/>
            <person name="Oberbeckmann S."/>
            <person name="Bunk B."/>
            <person name="Jeske O."/>
            <person name="Meyerdierks A."/>
            <person name="Storesund J.E."/>
            <person name="Kallscheuer N."/>
            <person name="Luecker S."/>
            <person name="Lage O.M."/>
            <person name="Pohl T."/>
            <person name="Merkel B.J."/>
            <person name="Hornburger P."/>
            <person name="Mueller R.-W."/>
            <person name="Bruemmer F."/>
            <person name="Labrenz M."/>
            <person name="Spormann A.M."/>
            <person name="Op Den Camp H."/>
            <person name="Overmann J."/>
            <person name="Amann R."/>
            <person name="Jetten M.S.M."/>
            <person name="Mascher T."/>
            <person name="Medema M.H."/>
            <person name="Devos D.P."/>
            <person name="Kaster A.-K."/>
            <person name="Ovreas L."/>
            <person name="Rohde M."/>
            <person name="Galperin M.Y."/>
            <person name="Jogler C."/>
        </authorList>
    </citation>
    <scope>NUCLEOTIDE SEQUENCE [LARGE SCALE GENOMIC DNA]</scope>
    <source>
        <strain evidence="4 5">Poly59</strain>
    </source>
</reference>
<dbReference type="SUPFAM" id="SSF48029">
    <property type="entry name" value="FliG"/>
    <property type="match status" value="3"/>
</dbReference>
<evidence type="ECO:0000256" key="1">
    <source>
        <dbReference type="SAM" id="MobiDB-lite"/>
    </source>
</evidence>
<feature type="compositionally biased region" description="Polar residues" evidence="1">
    <location>
        <begin position="97"/>
        <end position="119"/>
    </location>
</feature>
<dbReference type="EMBL" id="SJPX01000001">
    <property type="protein sequence ID" value="TWU57516.1"/>
    <property type="molecule type" value="Genomic_DNA"/>
</dbReference>
<sequence length="475" mass="51022">MAGSANTDAANRDAAMRRIAIVLTSLPAPVAAKLLGTIDQDSKQVIRRTMATLSDVDPLERHRALQAFKTSVQQPAHQLASDRYSNDTFLNQSDPSYAQASRFSDRNGGSPSVLKSQSPIHDRPADPTSPLAFLCDVEDDDLIELLSGEHAQAVALVLASVAPSQAARILPRLEPTLRSSALSRLGRLSDIPETASAEVAQHFRNQLSQRTRTSASANNGSGRRALDAILSVMPKPEQSDHDSRNWQPTHHGNGEMHADPSERQAAHTRTAQSQSTLPPLVHSRADGPHAVPPLHAAEPRASESRSASDRNSVDEFYRQTDRANDEFHRLRVAPQTVSQIPSHADDTANGVTPNNSAHEKKIDSAHQPTQLNPLDSTDAIHSHLVAMKPKDLCTALGRVETRDAMLTLCGLPNAKAEAVLAVLPKDQAKVVRVQMNSLQSMNLREIDKAKERVAIASGSGSAVPANQASVSAAAA</sequence>
<keyword evidence="4" id="KW-0282">Flagellum</keyword>